<sequence length="173" mass="19347">MMDFRQFNKTPVLVQNFLVHLRIGRQSASCKHDITFKLETMQKQAFLTLLLILTSVITYAQQTVNRKDLLSAGVANQTIDNVQAKEITMNPGQRAPRHHHACPVVGYVVKGTILYQIEGGPAKTLNEGEAFFEPANKVITHFDNASADTPAKFVAFYLRNGEQPLVEILPDPK</sequence>
<accession>C6VZM8</accession>
<dbReference type="eggNOG" id="COG1917">
    <property type="taxonomic scope" value="Bacteria"/>
</dbReference>
<dbReference type="Pfam" id="PF07883">
    <property type="entry name" value="Cupin_2"/>
    <property type="match status" value="1"/>
</dbReference>
<dbReference type="PANTHER" id="PTHR38599:SF1">
    <property type="entry name" value="CUPIN DOMAIN PROTEIN (AFU_ORTHOLOGUE AFUA_3G13620)"/>
    <property type="match status" value="1"/>
</dbReference>
<dbReference type="Proteomes" id="UP000002011">
    <property type="component" value="Chromosome"/>
</dbReference>
<feature type="domain" description="Cupin type-2" evidence="2">
    <location>
        <begin position="87"/>
        <end position="156"/>
    </location>
</feature>
<protein>
    <submittedName>
        <fullName evidence="3">Cupin 2 conserved barrel domain protein</fullName>
    </submittedName>
</protein>
<dbReference type="SUPFAM" id="SSF51182">
    <property type="entry name" value="RmlC-like cupins"/>
    <property type="match status" value="1"/>
</dbReference>
<evidence type="ECO:0000259" key="2">
    <source>
        <dbReference type="Pfam" id="PF07883"/>
    </source>
</evidence>
<evidence type="ECO:0000313" key="3">
    <source>
        <dbReference type="EMBL" id="ACT93506.1"/>
    </source>
</evidence>
<dbReference type="Gene3D" id="2.60.120.10">
    <property type="entry name" value="Jelly Rolls"/>
    <property type="match status" value="1"/>
</dbReference>
<name>C6VZM8_DYAFD</name>
<dbReference type="RefSeq" id="WP_015811758.1">
    <property type="nucleotide sequence ID" value="NC_013037.1"/>
</dbReference>
<dbReference type="AlphaFoldDB" id="C6VZM8"/>
<dbReference type="EMBL" id="CP001619">
    <property type="protein sequence ID" value="ACT93506.1"/>
    <property type="molecule type" value="Genomic_DNA"/>
</dbReference>
<feature type="transmembrane region" description="Helical" evidence="1">
    <location>
        <begin position="45"/>
        <end position="61"/>
    </location>
</feature>
<evidence type="ECO:0000313" key="4">
    <source>
        <dbReference type="Proteomes" id="UP000002011"/>
    </source>
</evidence>
<dbReference type="KEGG" id="dfe:Dfer_2285"/>
<keyword evidence="1" id="KW-0472">Membrane</keyword>
<reference evidence="3 4" key="1">
    <citation type="journal article" date="2009" name="Stand. Genomic Sci.">
        <title>Complete genome sequence of Dyadobacter fermentans type strain (NS114).</title>
        <authorList>
            <person name="Lang E."/>
            <person name="Lapidus A."/>
            <person name="Chertkov O."/>
            <person name="Brettin T."/>
            <person name="Detter J.C."/>
            <person name="Han C."/>
            <person name="Copeland A."/>
            <person name="Glavina Del Rio T."/>
            <person name="Nolan M."/>
            <person name="Chen F."/>
            <person name="Lucas S."/>
            <person name="Tice H."/>
            <person name="Cheng J.F."/>
            <person name="Land M."/>
            <person name="Hauser L."/>
            <person name="Chang Y.J."/>
            <person name="Jeffries C.D."/>
            <person name="Kopitz M."/>
            <person name="Bruce D."/>
            <person name="Goodwin L."/>
            <person name="Pitluck S."/>
            <person name="Ovchinnikova G."/>
            <person name="Pati A."/>
            <person name="Ivanova N."/>
            <person name="Mavrommatis K."/>
            <person name="Chen A."/>
            <person name="Palaniappan K."/>
            <person name="Chain P."/>
            <person name="Bristow J."/>
            <person name="Eisen J.A."/>
            <person name="Markowitz V."/>
            <person name="Hugenholtz P."/>
            <person name="Goker M."/>
            <person name="Rohde M."/>
            <person name="Kyrpides N.C."/>
            <person name="Klenk H.P."/>
        </authorList>
    </citation>
    <scope>NUCLEOTIDE SEQUENCE [LARGE SCALE GENOMIC DNA]</scope>
    <source>
        <strain evidence="4">ATCC 700827 / DSM 18053 / CIP 107007 / KCTC 52180 / NS114</strain>
    </source>
</reference>
<dbReference type="InterPro" id="IPR014710">
    <property type="entry name" value="RmlC-like_jellyroll"/>
</dbReference>
<evidence type="ECO:0000256" key="1">
    <source>
        <dbReference type="SAM" id="Phobius"/>
    </source>
</evidence>
<keyword evidence="4" id="KW-1185">Reference proteome</keyword>
<keyword evidence="1" id="KW-0812">Transmembrane</keyword>
<dbReference type="OrthoDB" id="9802489at2"/>
<dbReference type="PANTHER" id="PTHR38599">
    <property type="entry name" value="CUPIN DOMAIN PROTEIN (AFU_ORTHOLOGUE AFUA_3G13620)"/>
    <property type="match status" value="1"/>
</dbReference>
<proteinExistence type="predicted"/>
<dbReference type="HOGENOM" id="CLU_131993_0_0_10"/>
<dbReference type="InterPro" id="IPR011051">
    <property type="entry name" value="RmlC_Cupin_sf"/>
</dbReference>
<gene>
    <name evidence="3" type="ordered locus">Dfer_2285</name>
</gene>
<dbReference type="STRING" id="471854.Dfer_2285"/>
<dbReference type="InterPro" id="IPR013096">
    <property type="entry name" value="Cupin_2"/>
</dbReference>
<keyword evidence="1" id="KW-1133">Transmembrane helix</keyword>
<organism evidence="3 4">
    <name type="scientific">Dyadobacter fermentans (strain ATCC 700827 / DSM 18053 / CIP 107007 / KCTC 52180 / NS114)</name>
    <dbReference type="NCBI Taxonomy" id="471854"/>
    <lineage>
        <taxon>Bacteria</taxon>
        <taxon>Pseudomonadati</taxon>
        <taxon>Bacteroidota</taxon>
        <taxon>Cytophagia</taxon>
        <taxon>Cytophagales</taxon>
        <taxon>Spirosomataceae</taxon>
        <taxon>Dyadobacter</taxon>
    </lineage>
</organism>